<dbReference type="EMBL" id="EU958613">
    <property type="protein sequence ID" value="ACG30731.1"/>
    <property type="molecule type" value="mRNA"/>
</dbReference>
<evidence type="ECO:0000313" key="1">
    <source>
        <dbReference type="EMBL" id="ACG30731.1"/>
    </source>
</evidence>
<accession>B6T0U8</accession>
<reference evidence="1" key="1">
    <citation type="journal article" date="2009" name="Plant Mol. Biol.">
        <title>Insights into corn genes derived from large-scale cDNA sequencing.</title>
        <authorList>
            <person name="Alexandrov N.N."/>
            <person name="Brover V.V."/>
            <person name="Freidin S."/>
            <person name="Troukhan M.E."/>
            <person name="Tatarinova T.V."/>
            <person name="Zhang H."/>
            <person name="Swaller T.J."/>
            <person name="Lu Y.P."/>
            <person name="Bouck J."/>
            <person name="Flavell R.B."/>
            <person name="Feldmann K.A."/>
        </authorList>
    </citation>
    <scope>NUCLEOTIDE SEQUENCE</scope>
</reference>
<protein>
    <submittedName>
        <fullName evidence="1">Uncharacterized protein</fullName>
    </submittedName>
</protein>
<proteinExistence type="evidence at transcript level"/>
<dbReference type="AlphaFoldDB" id="B6T0U8"/>
<name>B6T0U8_MAIZE</name>
<organism evidence="1">
    <name type="scientific">Zea mays</name>
    <name type="common">Maize</name>
    <dbReference type="NCBI Taxonomy" id="4577"/>
    <lineage>
        <taxon>Eukaryota</taxon>
        <taxon>Viridiplantae</taxon>
        <taxon>Streptophyta</taxon>
        <taxon>Embryophyta</taxon>
        <taxon>Tracheophyta</taxon>
        <taxon>Spermatophyta</taxon>
        <taxon>Magnoliopsida</taxon>
        <taxon>Liliopsida</taxon>
        <taxon>Poales</taxon>
        <taxon>Poaceae</taxon>
        <taxon>PACMAD clade</taxon>
        <taxon>Panicoideae</taxon>
        <taxon>Andropogonodae</taxon>
        <taxon>Andropogoneae</taxon>
        <taxon>Tripsacinae</taxon>
        <taxon>Zea</taxon>
    </lineage>
</organism>
<dbReference type="HOGENOM" id="CLU_2658107_0_0_1"/>
<sequence length="76" mass="8413">MDSDVEMNTASDEEVMDNDDYYDYCYSDVGDDGGSNSGSEELVAGDYDEGLEAEGTDEVVSRREQVRLMLRARRGG</sequence>